<dbReference type="Pfam" id="PF14350">
    <property type="entry name" value="Beta_protein"/>
    <property type="match status" value="1"/>
</dbReference>
<organism evidence="1 2">
    <name type="scientific">Azospirillum picis</name>
    <dbReference type="NCBI Taxonomy" id="488438"/>
    <lineage>
        <taxon>Bacteria</taxon>
        <taxon>Pseudomonadati</taxon>
        <taxon>Pseudomonadota</taxon>
        <taxon>Alphaproteobacteria</taxon>
        <taxon>Rhodospirillales</taxon>
        <taxon>Azospirillaceae</taxon>
        <taxon>Azospirillum</taxon>
    </lineage>
</organism>
<name>A0ABU0MVU6_9PROT</name>
<comment type="caution">
    <text evidence="1">The sequence shown here is derived from an EMBL/GenBank/DDBJ whole genome shotgun (WGS) entry which is preliminary data.</text>
</comment>
<keyword evidence="2" id="KW-1185">Reference proteome</keyword>
<dbReference type="RefSeq" id="WP_209991372.1">
    <property type="nucleotide sequence ID" value="NZ_JAGINO010000051.1"/>
</dbReference>
<gene>
    <name evidence="1" type="ORF">QO018_006359</name>
</gene>
<accession>A0ABU0MVU6</accession>
<evidence type="ECO:0000313" key="1">
    <source>
        <dbReference type="EMBL" id="MDQ0537454.1"/>
    </source>
</evidence>
<dbReference type="Proteomes" id="UP001244552">
    <property type="component" value="Unassembled WGS sequence"/>
</dbReference>
<dbReference type="EMBL" id="JAUSVU010000051">
    <property type="protein sequence ID" value="MDQ0537454.1"/>
    <property type="molecule type" value="Genomic_DNA"/>
</dbReference>
<proteinExistence type="predicted"/>
<dbReference type="InterPro" id="IPR025683">
    <property type="entry name" value="Protein_beta"/>
</dbReference>
<sequence>MFDHKHYTPIIKWKRGERFALENLRDDQLQSITPLVEIPPFQWNPNASGVDPAFSARLSAIPPEMNSAIRGLCPLFLDFSLIDQSASINGISPITWFFTAAHQYSIKAIPVVRLYSEANFVSDVRHLLASGCDGVCVRIRIEEANRETLSIDLPSLLNSLGVKCENVDIVFDWGNKAQSEADFLAFIGLLTILPEIKRWRTLTIAAGSFPSELKPGPGVFRIPRNDWLFWKGLVSQSEGLSRIPAFADYGIANPLSHTVELPENITLSAKIIYTIDKEWLLIRGGALYGRFAHPRRYEQYRDICKQIVSMNGVYRGPEFSHGDNCINECAQGHGTTGSPTTWVTNSLNAHIAFVVNCIANLDAI</sequence>
<protein>
    <recommendedName>
        <fullName evidence="3">Beta protein</fullName>
    </recommendedName>
</protein>
<evidence type="ECO:0008006" key="3">
    <source>
        <dbReference type="Google" id="ProtNLM"/>
    </source>
</evidence>
<reference evidence="1 2" key="1">
    <citation type="submission" date="2023-07" db="EMBL/GenBank/DDBJ databases">
        <title>Genomic Encyclopedia of Type Strains, Phase IV (KMG-IV): sequencing the most valuable type-strain genomes for metagenomic binning, comparative biology and taxonomic classification.</title>
        <authorList>
            <person name="Goeker M."/>
        </authorList>
    </citation>
    <scope>NUCLEOTIDE SEQUENCE [LARGE SCALE GENOMIC DNA]</scope>
    <source>
        <strain evidence="1 2">DSM 19922</strain>
    </source>
</reference>
<evidence type="ECO:0000313" key="2">
    <source>
        <dbReference type="Proteomes" id="UP001244552"/>
    </source>
</evidence>